<gene>
    <name evidence="1" type="ORF">O6H91_12G013900</name>
</gene>
<reference evidence="2" key="1">
    <citation type="journal article" date="2024" name="Proc. Natl. Acad. Sci. U.S.A.">
        <title>Extraordinary preservation of gene collinearity over three hundred million years revealed in homosporous lycophytes.</title>
        <authorList>
            <person name="Li C."/>
            <person name="Wickell D."/>
            <person name="Kuo L.Y."/>
            <person name="Chen X."/>
            <person name="Nie B."/>
            <person name="Liao X."/>
            <person name="Peng D."/>
            <person name="Ji J."/>
            <person name="Jenkins J."/>
            <person name="Williams M."/>
            <person name="Shu S."/>
            <person name="Plott C."/>
            <person name="Barry K."/>
            <person name="Rajasekar S."/>
            <person name="Grimwood J."/>
            <person name="Han X."/>
            <person name="Sun S."/>
            <person name="Hou Z."/>
            <person name="He W."/>
            <person name="Dai G."/>
            <person name="Sun C."/>
            <person name="Schmutz J."/>
            <person name="Leebens-Mack J.H."/>
            <person name="Li F.W."/>
            <person name="Wang L."/>
        </authorList>
    </citation>
    <scope>NUCLEOTIDE SEQUENCE [LARGE SCALE GENOMIC DNA]</scope>
    <source>
        <strain evidence="2">cv. PW_Plant_1</strain>
    </source>
</reference>
<dbReference type="EMBL" id="CM055103">
    <property type="protein sequence ID" value="KAJ7535000.1"/>
    <property type="molecule type" value="Genomic_DNA"/>
</dbReference>
<comment type="caution">
    <text evidence="1">The sequence shown here is derived from an EMBL/GenBank/DDBJ whole genome shotgun (WGS) entry which is preliminary data.</text>
</comment>
<organism evidence="1 2">
    <name type="scientific">Diphasiastrum complanatum</name>
    <name type="common">Issler's clubmoss</name>
    <name type="synonym">Lycopodium complanatum</name>
    <dbReference type="NCBI Taxonomy" id="34168"/>
    <lineage>
        <taxon>Eukaryota</taxon>
        <taxon>Viridiplantae</taxon>
        <taxon>Streptophyta</taxon>
        <taxon>Embryophyta</taxon>
        <taxon>Tracheophyta</taxon>
        <taxon>Lycopodiopsida</taxon>
        <taxon>Lycopodiales</taxon>
        <taxon>Lycopodiaceae</taxon>
        <taxon>Lycopodioideae</taxon>
        <taxon>Diphasiastrum</taxon>
    </lineage>
</organism>
<evidence type="ECO:0000313" key="2">
    <source>
        <dbReference type="Proteomes" id="UP001162992"/>
    </source>
</evidence>
<protein>
    <submittedName>
        <fullName evidence="1">Uncharacterized protein</fullName>
    </submittedName>
</protein>
<keyword evidence="2" id="KW-1185">Reference proteome</keyword>
<proteinExistence type="predicted"/>
<accession>A0ACC2BYZ6</accession>
<sequence>MLLERHTSDGGLTFDRFSISVFTNCSSWKSAVHGLSSSASPHRFFPSVFFHSAFQRFPKCFYSRYASDSRAIVDQSAFPSALFYQRFSAFSQMFLLWVCSR</sequence>
<dbReference type="Proteomes" id="UP001162992">
    <property type="component" value="Chromosome 12"/>
</dbReference>
<evidence type="ECO:0000313" key="1">
    <source>
        <dbReference type="EMBL" id="KAJ7535000.1"/>
    </source>
</evidence>
<name>A0ACC2BYZ6_DIPCM</name>